<dbReference type="Proteomes" id="UP000019265">
    <property type="component" value="Chromosome"/>
</dbReference>
<keyword evidence="1" id="KW-1133">Transmembrane helix</keyword>
<accession>W6A9U9</accession>
<dbReference type="EMBL" id="CP006934">
    <property type="protein sequence ID" value="AHI53953.1"/>
    <property type="molecule type" value="Genomic_DNA"/>
</dbReference>
<dbReference type="PATRIC" id="fig|1276257.3.peg.560"/>
<sequence length="363" mass="43108">MKKSNNLSKKLDNLTNESKVVNPEPELSLEEKFERTLNRSVSSFYNETVKLGKSKWSVKLIYYGMSLIALAFLYLYITSILYREIAEIFVDVKNGFALRILMIYILPFVIFLIGSSLAILSFFKRKSHEDETEYFEDWEYLYDLYAKINVDKNLELLSFSDDIFIINGEASAAEIIGTDDFKIHKALNFQRNRQIISYADIYFNNSKTDYNFLKFFGIELFDKKQWFDYEITLEITQELKSAFLENKIEDYLFFNTGLRSDILEEAEQVHKIVEVLKFSKWLKKFNLQLFDEFVISIMQNKIFFGYNFRVEEKILNRQNLDYILKEQLKVTFKNKLISKIGFELENFRTLTLLAYKIINPITK</sequence>
<feature type="transmembrane region" description="Helical" evidence="1">
    <location>
        <begin position="60"/>
        <end position="82"/>
    </location>
</feature>
<proteinExistence type="predicted"/>
<keyword evidence="3" id="KW-1185">Reference proteome</keyword>
<protein>
    <recommendedName>
        <fullName evidence="4">Transmembrane protein</fullName>
    </recommendedName>
</protein>
<reference evidence="2 3" key="1">
    <citation type="journal article" date="2014" name="Genome Biol. Evol.">
        <title>Molecular evolution of the substrate utilization strategies and putative virulence factors in mosquito-associated Spiroplasma species.</title>
        <authorList>
            <person name="Chang T.H."/>
            <person name="Lo W.S."/>
            <person name="Ku C."/>
            <person name="Chen L.L."/>
            <person name="Kuo C.H."/>
        </authorList>
    </citation>
    <scope>NUCLEOTIDE SEQUENCE [LARGE SCALE GENOMIC DNA]</scope>
    <source>
        <strain evidence="2">Ar-1343</strain>
    </source>
</reference>
<name>W6A9U9_9MOLU</name>
<dbReference type="STRING" id="1276257.SSABA_v1c05490"/>
<keyword evidence="1" id="KW-0472">Membrane</keyword>
<organism evidence="2 3">
    <name type="scientific">Spiroplasma sabaudiense Ar-1343</name>
    <dbReference type="NCBI Taxonomy" id="1276257"/>
    <lineage>
        <taxon>Bacteria</taxon>
        <taxon>Bacillati</taxon>
        <taxon>Mycoplasmatota</taxon>
        <taxon>Mollicutes</taxon>
        <taxon>Entomoplasmatales</taxon>
        <taxon>Spiroplasmataceae</taxon>
        <taxon>Spiroplasma</taxon>
    </lineage>
</organism>
<evidence type="ECO:0000313" key="2">
    <source>
        <dbReference type="EMBL" id="AHI53953.1"/>
    </source>
</evidence>
<dbReference type="RefSeq" id="WP_025251091.1">
    <property type="nucleotide sequence ID" value="NZ_CP006934.1"/>
</dbReference>
<gene>
    <name evidence="2" type="ORF">SSABA_v1c05490</name>
</gene>
<dbReference type="AlphaFoldDB" id="W6A9U9"/>
<dbReference type="HOGENOM" id="CLU_762696_0_0_14"/>
<feature type="transmembrane region" description="Helical" evidence="1">
    <location>
        <begin position="102"/>
        <end position="123"/>
    </location>
</feature>
<evidence type="ECO:0000256" key="1">
    <source>
        <dbReference type="SAM" id="Phobius"/>
    </source>
</evidence>
<evidence type="ECO:0000313" key="3">
    <source>
        <dbReference type="Proteomes" id="UP000019265"/>
    </source>
</evidence>
<dbReference type="KEGG" id="ssab:SSABA_v1c05490"/>
<keyword evidence="1" id="KW-0812">Transmembrane</keyword>
<dbReference type="OrthoDB" id="9821890at2"/>
<evidence type="ECO:0008006" key="4">
    <source>
        <dbReference type="Google" id="ProtNLM"/>
    </source>
</evidence>